<feature type="transmembrane region" description="Helical" evidence="1">
    <location>
        <begin position="140"/>
        <end position="160"/>
    </location>
</feature>
<name>A0A518GQ76_9PLAN</name>
<organism evidence="2 3">
    <name type="scientific">Planctopirus ephydatiae</name>
    <dbReference type="NCBI Taxonomy" id="2528019"/>
    <lineage>
        <taxon>Bacteria</taxon>
        <taxon>Pseudomonadati</taxon>
        <taxon>Planctomycetota</taxon>
        <taxon>Planctomycetia</taxon>
        <taxon>Planctomycetales</taxon>
        <taxon>Planctomycetaceae</taxon>
        <taxon>Planctopirus</taxon>
    </lineage>
</organism>
<dbReference type="RefSeq" id="WP_145300671.1">
    <property type="nucleotide sequence ID" value="NZ_CP036299.1"/>
</dbReference>
<keyword evidence="1" id="KW-0472">Membrane</keyword>
<proteinExistence type="predicted"/>
<feature type="transmembrane region" description="Helical" evidence="1">
    <location>
        <begin position="111"/>
        <end position="134"/>
    </location>
</feature>
<evidence type="ECO:0000313" key="3">
    <source>
        <dbReference type="Proteomes" id="UP000315349"/>
    </source>
</evidence>
<gene>
    <name evidence="2" type="ORF">Spb1_27130</name>
</gene>
<evidence type="ECO:0000313" key="2">
    <source>
        <dbReference type="EMBL" id="QDV30778.1"/>
    </source>
</evidence>
<evidence type="ECO:0000256" key="1">
    <source>
        <dbReference type="SAM" id="Phobius"/>
    </source>
</evidence>
<keyword evidence="1" id="KW-0812">Transmembrane</keyword>
<dbReference type="OrthoDB" id="228317at2"/>
<dbReference type="AlphaFoldDB" id="A0A518GQ76"/>
<sequence length="333" mass="37280">MPRLIEVAICIFAQCVCVLGILIGLGFVSPLLKYAFSAIQGQPWNAGELARLIALVCGPVLVGLFTFFGLAWHLWSSQVTRRRMRQYPDQPWMWQSDWAEKSIRLSNHKTLWITIISSTLYVLVVLPMGIYFASLKNASLVYLFVGAVGCFLLIFFRLLWVNRQWNRSSMKLETLPGVIGGSFEGVVTIPESIPEGTIMSIALRCDMTRSARTSADGREDLVDLAIGTARSSHGQSTLQTQTIYEDRRQFTVTRTSLESATTVLPVSFQIPEDLPSSGKQLPSASDGLSHRTRINDYCDWRIQVKLEQTSDLKEIIFEVPIFDLGNAAISEHD</sequence>
<keyword evidence="1" id="KW-1133">Transmembrane helix</keyword>
<reference evidence="2 3" key="1">
    <citation type="submission" date="2019-02" db="EMBL/GenBank/DDBJ databases">
        <title>Deep-cultivation of Planctomycetes and their phenomic and genomic characterization uncovers novel biology.</title>
        <authorList>
            <person name="Wiegand S."/>
            <person name="Jogler M."/>
            <person name="Boedeker C."/>
            <person name="Pinto D."/>
            <person name="Vollmers J."/>
            <person name="Rivas-Marin E."/>
            <person name="Kohn T."/>
            <person name="Peeters S.H."/>
            <person name="Heuer A."/>
            <person name="Rast P."/>
            <person name="Oberbeckmann S."/>
            <person name="Bunk B."/>
            <person name="Jeske O."/>
            <person name="Meyerdierks A."/>
            <person name="Storesund J.E."/>
            <person name="Kallscheuer N."/>
            <person name="Luecker S."/>
            <person name="Lage O.M."/>
            <person name="Pohl T."/>
            <person name="Merkel B.J."/>
            <person name="Hornburger P."/>
            <person name="Mueller R.-W."/>
            <person name="Bruemmer F."/>
            <person name="Labrenz M."/>
            <person name="Spormann A.M."/>
            <person name="Op den Camp H."/>
            <person name="Overmann J."/>
            <person name="Amann R."/>
            <person name="Jetten M.S.M."/>
            <person name="Mascher T."/>
            <person name="Medema M.H."/>
            <person name="Devos D.P."/>
            <person name="Kaster A.-K."/>
            <person name="Ovreas L."/>
            <person name="Rohde M."/>
            <person name="Galperin M.Y."/>
            <person name="Jogler C."/>
        </authorList>
    </citation>
    <scope>NUCLEOTIDE SEQUENCE [LARGE SCALE GENOMIC DNA]</scope>
    <source>
        <strain evidence="2 3">Spb1</strain>
    </source>
</reference>
<dbReference type="KEGG" id="peh:Spb1_27130"/>
<keyword evidence="3" id="KW-1185">Reference proteome</keyword>
<dbReference type="Proteomes" id="UP000315349">
    <property type="component" value="Chromosome"/>
</dbReference>
<dbReference type="EMBL" id="CP036299">
    <property type="protein sequence ID" value="QDV30778.1"/>
    <property type="molecule type" value="Genomic_DNA"/>
</dbReference>
<feature type="transmembrane region" description="Helical" evidence="1">
    <location>
        <begin position="7"/>
        <end position="32"/>
    </location>
</feature>
<feature type="transmembrane region" description="Helical" evidence="1">
    <location>
        <begin position="52"/>
        <end position="75"/>
    </location>
</feature>
<accession>A0A518GQ76</accession>
<protein>
    <submittedName>
        <fullName evidence="2">Uncharacterized protein</fullName>
    </submittedName>
</protein>